<gene>
    <name evidence="1" type="ORF">HED52_04145</name>
</gene>
<comment type="caution">
    <text evidence="1">The sequence shown here is derived from an EMBL/GenBank/DDBJ whole genome shotgun (WGS) entry which is preliminary data.</text>
</comment>
<keyword evidence="2" id="KW-1185">Reference proteome</keyword>
<name>A0ABX1DSC3_9HYPH</name>
<proteinExistence type="predicted"/>
<sequence length="51" mass="5967">MARYKYDYKNQTYTMDNDLTADMKTIVDGFIYNKQYKNFQNGQTPAGAELS</sequence>
<organism evidence="1 2">
    <name type="scientific">Brucella ciceri</name>
    <dbReference type="NCBI Taxonomy" id="391287"/>
    <lineage>
        <taxon>Bacteria</taxon>
        <taxon>Pseudomonadati</taxon>
        <taxon>Pseudomonadota</taxon>
        <taxon>Alphaproteobacteria</taxon>
        <taxon>Hyphomicrobiales</taxon>
        <taxon>Brucellaceae</taxon>
        <taxon>Brucella/Ochrobactrum group</taxon>
        <taxon>Brucella</taxon>
    </lineage>
</organism>
<protein>
    <submittedName>
        <fullName evidence="1">Uncharacterized protein</fullName>
    </submittedName>
</protein>
<accession>A0ABX1DSC3</accession>
<dbReference type="EMBL" id="JAAVLR010000001">
    <property type="protein sequence ID" value="NKC27831.1"/>
    <property type="molecule type" value="Genomic_DNA"/>
</dbReference>
<evidence type="ECO:0000313" key="2">
    <source>
        <dbReference type="Proteomes" id="UP000568486"/>
    </source>
</evidence>
<reference evidence="1 2" key="1">
    <citation type="submission" date="2020-03" db="EMBL/GenBank/DDBJ databases">
        <title>Whole genome sequencing of clinical and environmental type strains of Ochrobactrum.</title>
        <authorList>
            <person name="Dharne M."/>
        </authorList>
    </citation>
    <scope>NUCLEOTIDE SEQUENCE [LARGE SCALE GENOMIC DNA]</scope>
    <source>
        <strain evidence="1 2">DSM 22292</strain>
    </source>
</reference>
<dbReference type="Proteomes" id="UP000568486">
    <property type="component" value="Unassembled WGS sequence"/>
</dbReference>
<evidence type="ECO:0000313" key="1">
    <source>
        <dbReference type="EMBL" id="NKC27831.1"/>
    </source>
</evidence>